<organism evidence="2">
    <name type="scientific">Hanusia phi</name>
    <dbReference type="NCBI Taxonomy" id="3032"/>
    <lineage>
        <taxon>Eukaryota</taxon>
        <taxon>Cryptophyceae</taxon>
        <taxon>Pyrenomonadales</taxon>
        <taxon>Geminigeraceae</taxon>
        <taxon>Hanusia</taxon>
    </lineage>
</organism>
<sequence length="133" mass="14976">MKIDVFDHDFDSGPDYVGQAIFAKEEIQDLIREFQPNKKSTNMLKSFKLSSADYQPTIGADQLRATLRIFFRLTMDLSKSGAPSPTGVDSRARSSGSAWDLLRKTGSSRKGTMIARFFKKSESTRLDEEEVKT</sequence>
<proteinExistence type="predicted"/>
<gene>
    <name evidence="2" type="ORF">HPHI1048_LOCUS5949</name>
</gene>
<protein>
    <submittedName>
        <fullName evidence="2">Uncharacterized protein</fullName>
    </submittedName>
</protein>
<evidence type="ECO:0000313" key="2">
    <source>
        <dbReference type="EMBL" id="CAD8475728.1"/>
    </source>
</evidence>
<dbReference type="EMBL" id="HBEO01008544">
    <property type="protein sequence ID" value="CAD8475728.1"/>
    <property type="molecule type" value="Transcribed_RNA"/>
</dbReference>
<accession>A0A7S0E686</accession>
<feature type="region of interest" description="Disordered" evidence="1">
    <location>
        <begin position="79"/>
        <end position="104"/>
    </location>
</feature>
<reference evidence="2" key="1">
    <citation type="submission" date="2021-01" db="EMBL/GenBank/DDBJ databases">
        <authorList>
            <person name="Corre E."/>
            <person name="Pelletier E."/>
            <person name="Niang G."/>
            <person name="Scheremetjew M."/>
            <person name="Finn R."/>
            <person name="Kale V."/>
            <person name="Holt S."/>
            <person name="Cochrane G."/>
            <person name="Meng A."/>
            <person name="Brown T."/>
            <person name="Cohen L."/>
        </authorList>
    </citation>
    <scope>NUCLEOTIDE SEQUENCE</scope>
    <source>
        <strain evidence="2">CCMP325</strain>
    </source>
</reference>
<evidence type="ECO:0000256" key="1">
    <source>
        <dbReference type="SAM" id="MobiDB-lite"/>
    </source>
</evidence>
<dbReference type="AlphaFoldDB" id="A0A7S0E686"/>
<name>A0A7S0E686_9CRYP</name>